<evidence type="ECO:0000256" key="3">
    <source>
        <dbReference type="ARBA" id="ARBA00023235"/>
    </source>
</evidence>
<protein>
    <recommendedName>
        <fullName evidence="4">tRNA pseudouridine synthase A</fullName>
        <ecNumber evidence="4">5.4.99.12</ecNumber>
    </recommendedName>
    <alternativeName>
        <fullName evidence="4">tRNA pseudouridine(38-40) synthase</fullName>
    </alternativeName>
    <alternativeName>
        <fullName evidence="4">tRNA pseudouridylate synthase I</fullName>
    </alternativeName>
    <alternativeName>
        <fullName evidence="4">tRNA-uridine isomerase I</fullName>
    </alternativeName>
</protein>
<evidence type="ECO:0000256" key="5">
    <source>
        <dbReference type="PIRSR" id="PIRSR001430-1"/>
    </source>
</evidence>
<proteinExistence type="inferred from homology"/>
<dbReference type="InterPro" id="IPR020094">
    <property type="entry name" value="TruA/RsuA/RluB/E/F_N"/>
</dbReference>
<dbReference type="OrthoDB" id="9811823at2"/>
<evidence type="ECO:0000256" key="1">
    <source>
        <dbReference type="ARBA" id="ARBA00009375"/>
    </source>
</evidence>
<dbReference type="SUPFAM" id="SSF55120">
    <property type="entry name" value="Pseudouridine synthase"/>
    <property type="match status" value="1"/>
</dbReference>
<organism evidence="9 10">
    <name type="scientific">Candidatus Riesia pediculischaeffi PTSU</name>
    <dbReference type="NCBI Taxonomy" id="1401651"/>
    <lineage>
        <taxon>Bacteria</taxon>
        <taxon>Pseudomonadati</taxon>
        <taxon>Pseudomonadota</taxon>
        <taxon>Gammaproteobacteria</taxon>
        <taxon>Enterobacterales</taxon>
        <taxon>Enterobacteriaceae</taxon>
        <taxon>Candidatus Riesia</taxon>
    </lineage>
</organism>
<dbReference type="Proteomes" id="UP000054529">
    <property type="component" value="Unassembled WGS sequence"/>
</dbReference>
<comment type="similarity">
    <text evidence="1 4 7">Belongs to the tRNA pseudouridine synthase TruA family.</text>
</comment>
<sequence length="263" mass="30321">MQNRIALGIKYDGTRYHGWQRQIGLSSIQECLEDSLKKLTNEEIKVFCGGRTDAGVHALGQVVHFETSKIRKDSVWISGVNHYLPRDISVSWKKNVSYEFHARFSAISRYYRYIIFNAEVRPAVLYSNVFHVPERLDHENMNEAAQLLLGEQDFCSFISSDHQNRSTTRNIQYACVRRSLGYVIVDIQANSFAYNMVRNIVGSLIEIGKGKRRVEWIGDLIKMRDRTKSGPKINSRGLYLVCIEYPKKFDLPNYDISSSLIVI</sequence>
<dbReference type="InterPro" id="IPR001406">
    <property type="entry name" value="PsdUridine_synth_TruA"/>
</dbReference>
<dbReference type="AlphaFoldDB" id="A0A0C1V8N5"/>
<dbReference type="PATRIC" id="fig|1401651.3.peg.195"/>
<evidence type="ECO:0000256" key="4">
    <source>
        <dbReference type="HAMAP-Rule" id="MF_00171"/>
    </source>
</evidence>
<feature type="binding site" evidence="4 6">
    <location>
        <position position="111"/>
    </location>
    <ligand>
        <name>substrate</name>
    </ligand>
</feature>
<keyword evidence="3 4" id="KW-0413">Isomerase</keyword>
<dbReference type="PANTHER" id="PTHR11142">
    <property type="entry name" value="PSEUDOURIDYLATE SYNTHASE"/>
    <property type="match status" value="1"/>
</dbReference>
<dbReference type="CDD" id="cd02570">
    <property type="entry name" value="PseudoU_synth_EcTruA"/>
    <property type="match status" value="1"/>
</dbReference>
<dbReference type="NCBIfam" id="TIGR00071">
    <property type="entry name" value="hisT_truA"/>
    <property type="match status" value="1"/>
</dbReference>
<reference evidence="9 10" key="1">
    <citation type="journal article" date="2014" name="G3 (Bethesda)">
        <title>Genome sequence of Candidatus Riesia pediculischaeffi, endosymbiont of chimpanzee lice, and genomic comparison of recently acquired endosymbionts from human and chimpanzee lice.</title>
        <authorList>
            <person name="Boyd B.M."/>
            <person name="Allen J.M."/>
            <person name="de Crecy-Lagard V."/>
            <person name="Reed D.L."/>
        </authorList>
    </citation>
    <scope>NUCLEOTIDE SEQUENCE [LARGE SCALE GENOMIC DNA]</scope>
    <source>
        <strain evidence="9 10">PTSU</strain>
    </source>
</reference>
<evidence type="ECO:0000313" key="10">
    <source>
        <dbReference type="Proteomes" id="UP000054529"/>
    </source>
</evidence>
<comment type="function">
    <text evidence="4">Formation of pseudouridine at positions 38, 39 and 40 in the anticodon stem and loop of transfer RNAs.</text>
</comment>
<evidence type="ECO:0000256" key="2">
    <source>
        <dbReference type="ARBA" id="ARBA00022694"/>
    </source>
</evidence>
<dbReference type="PANTHER" id="PTHR11142:SF0">
    <property type="entry name" value="TRNA PSEUDOURIDINE SYNTHASE-LIKE 1"/>
    <property type="match status" value="1"/>
</dbReference>
<dbReference type="EMBL" id="AWXV01000002">
    <property type="protein sequence ID" value="KIE64198.1"/>
    <property type="molecule type" value="Genomic_DNA"/>
</dbReference>
<feature type="active site" description="Nucleophile" evidence="4 5">
    <location>
        <position position="53"/>
    </location>
</feature>
<accession>A0A0C1V8N5</accession>
<dbReference type="EC" id="5.4.99.12" evidence="4"/>
<comment type="subunit">
    <text evidence="4">Homodimer.</text>
</comment>
<dbReference type="Pfam" id="PF01416">
    <property type="entry name" value="PseudoU_synth_1"/>
    <property type="match status" value="2"/>
</dbReference>
<comment type="caution">
    <text evidence="9">The sequence shown here is derived from an EMBL/GenBank/DDBJ whole genome shotgun (WGS) entry which is preliminary data.</text>
</comment>
<dbReference type="Gene3D" id="3.30.70.580">
    <property type="entry name" value="Pseudouridine synthase I, catalytic domain, N-terminal subdomain"/>
    <property type="match status" value="1"/>
</dbReference>
<dbReference type="InterPro" id="IPR020097">
    <property type="entry name" value="PsdUridine_synth_TruA_a/b_dom"/>
</dbReference>
<dbReference type="FunFam" id="3.30.70.580:FF:000001">
    <property type="entry name" value="tRNA pseudouridine synthase A"/>
    <property type="match status" value="1"/>
</dbReference>
<dbReference type="GO" id="GO:0031119">
    <property type="term" value="P:tRNA pseudouridine synthesis"/>
    <property type="evidence" value="ECO:0007669"/>
    <property type="project" value="UniProtKB-UniRule"/>
</dbReference>
<evidence type="ECO:0000259" key="8">
    <source>
        <dbReference type="Pfam" id="PF01416"/>
    </source>
</evidence>
<evidence type="ECO:0000256" key="7">
    <source>
        <dbReference type="RuleBase" id="RU003792"/>
    </source>
</evidence>
<comment type="caution">
    <text evidence="4">Lacks conserved residue(s) required for the propagation of feature annotation.</text>
</comment>
<dbReference type="HOGENOM" id="CLU_014673_0_2_6"/>
<feature type="domain" description="Pseudouridine synthase I TruA alpha/beta" evidence="8">
    <location>
        <begin position="144"/>
        <end position="246"/>
    </location>
</feature>
<dbReference type="InterPro" id="IPR020095">
    <property type="entry name" value="PsdUridine_synth_TruA_C"/>
</dbReference>
<comment type="catalytic activity">
    <reaction evidence="4 7">
        <text>uridine(38/39/40) in tRNA = pseudouridine(38/39/40) in tRNA</text>
        <dbReference type="Rhea" id="RHEA:22376"/>
        <dbReference type="Rhea" id="RHEA-COMP:10085"/>
        <dbReference type="Rhea" id="RHEA-COMP:10087"/>
        <dbReference type="ChEBI" id="CHEBI:65314"/>
        <dbReference type="ChEBI" id="CHEBI:65315"/>
        <dbReference type="EC" id="5.4.99.12"/>
    </reaction>
</comment>
<gene>
    <name evidence="4" type="primary">truA</name>
    <name evidence="9" type="ORF">P689_119169</name>
</gene>
<evidence type="ECO:0000256" key="6">
    <source>
        <dbReference type="PIRSR" id="PIRSR001430-2"/>
    </source>
</evidence>
<dbReference type="GO" id="GO:0003723">
    <property type="term" value="F:RNA binding"/>
    <property type="evidence" value="ECO:0007669"/>
    <property type="project" value="InterPro"/>
</dbReference>
<feature type="domain" description="Pseudouridine synthase I TruA alpha/beta" evidence="8">
    <location>
        <begin position="10"/>
        <end position="104"/>
    </location>
</feature>
<dbReference type="HAMAP" id="MF_00171">
    <property type="entry name" value="TruA"/>
    <property type="match status" value="1"/>
</dbReference>
<dbReference type="Gene3D" id="3.30.70.660">
    <property type="entry name" value="Pseudouridine synthase I, catalytic domain, C-terminal subdomain"/>
    <property type="match status" value="1"/>
</dbReference>
<dbReference type="RefSeq" id="WP_039719554.1">
    <property type="nucleotide sequence ID" value="NZ_AWXV01000002.1"/>
</dbReference>
<keyword evidence="2 4" id="KW-0819">tRNA processing</keyword>
<name>A0A0C1V8N5_9ENTR</name>
<dbReference type="GO" id="GO:0160147">
    <property type="term" value="F:tRNA pseudouridine(38-40) synthase activity"/>
    <property type="evidence" value="ECO:0007669"/>
    <property type="project" value="UniProtKB-EC"/>
</dbReference>
<dbReference type="InterPro" id="IPR020103">
    <property type="entry name" value="PsdUridine_synth_cat_dom_sf"/>
</dbReference>
<dbReference type="PIRSF" id="PIRSF001430">
    <property type="entry name" value="tRNA_psdUrid_synth"/>
    <property type="match status" value="1"/>
</dbReference>
<evidence type="ECO:0000313" key="9">
    <source>
        <dbReference type="EMBL" id="KIE64198.1"/>
    </source>
</evidence>